<feature type="active site" description="Nucleophile" evidence="7">
    <location>
        <position position="165"/>
    </location>
</feature>
<dbReference type="PROSITE" id="PS52029">
    <property type="entry name" value="LD_TPASE"/>
    <property type="match status" value="1"/>
</dbReference>
<evidence type="ECO:0000256" key="2">
    <source>
        <dbReference type="ARBA" id="ARBA00005992"/>
    </source>
</evidence>
<dbReference type="RefSeq" id="WP_133816520.1">
    <property type="nucleotide sequence ID" value="NZ_SNZH01000001.1"/>
</dbReference>
<dbReference type="OrthoDB" id="9809748at2"/>
<comment type="similarity">
    <text evidence="2">Belongs to the YkuD family.</text>
</comment>
<dbReference type="PANTHER" id="PTHR36699:SF1">
    <property type="entry name" value="L,D-TRANSPEPTIDASE YAFK-RELATED"/>
    <property type="match status" value="1"/>
</dbReference>
<evidence type="ECO:0000256" key="3">
    <source>
        <dbReference type="ARBA" id="ARBA00022679"/>
    </source>
</evidence>
<feature type="domain" description="L,D-TPase catalytic" evidence="8">
    <location>
        <begin position="65"/>
        <end position="196"/>
    </location>
</feature>
<dbReference type="GO" id="GO:0071555">
    <property type="term" value="P:cell wall organization"/>
    <property type="evidence" value="ECO:0007669"/>
    <property type="project" value="UniProtKB-UniRule"/>
</dbReference>
<evidence type="ECO:0000313" key="10">
    <source>
        <dbReference type="Proteomes" id="UP000295293"/>
    </source>
</evidence>
<dbReference type="GO" id="GO:0004180">
    <property type="term" value="F:carboxypeptidase activity"/>
    <property type="evidence" value="ECO:0007669"/>
    <property type="project" value="UniProtKB-ARBA"/>
</dbReference>
<evidence type="ECO:0000256" key="6">
    <source>
        <dbReference type="ARBA" id="ARBA00023316"/>
    </source>
</evidence>
<proteinExistence type="inferred from homology"/>
<dbReference type="InterPro" id="IPR005490">
    <property type="entry name" value="LD_TPept_cat_dom"/>
</dbReference>
<organism evidence="9 10">
    <name type="scientific">Tahibacter aquaticus</name>
    <dbReference type="NCBI Taxonomy" id="520092"/>
    <lineage>
        <taxon>Bacteria</taxon>
        <taxon>Pseudomonadati</taxon>
        <taxon>Pseudomonadota</taxon>
        <taxon>Gammaproteobacteria</taxon>
        <taxon>Lysobacterales</taxon>
        <taxon>Rhodanobacteraceae</taxon>
        <taxon>Tahibacter</taxon>
    </lineage>
</organism>
<keyword evidence="6 7" id="KW-0961">Cell wall biogenesis/degradation</keyword>
<dbReference type="AlphaFoldDB" id="A0A4R6Z9Q8"/>
<protein>
    <recommendedName>
        <fullName evidence="8">L,D-TPase catalytic domain-containing protein</fullName>
    </recommendedName>
</protein>
<comment type="caution">
    <text evidence="9">The sequence shown here is derived from an EMBL/GenBank/DDBJ whole genome shotgun (WGS) entry which is preliminary data.</text>
</comment>
<keyword evidence="4 7" id="KW-0133">Cell shape</keyword>
<dbReference type="GO" id="GO:0009252">
    <property type="term" value="P:peptidoglycan biosynthetic process"/>
    <property type="evidence" value="ECO:0007669"/>
    <property type="project" value="UniProtKB-UniPathway"/>
</dbReference>
<gene>
    <name evidence="9" type="ORF">DFR29_1017</name>
</gene>
<evidence type="ECO:0000313" key="9">
    <source>
        <dbReference type="EMBL" id="TDR48389.1"/>
    </source>
</evidence>
<feature type="active site" description="Proton donor/acceptor" evidence="7">
    <location>
        <position position="157"/>
    </location>
</feature>
<dbReference type="GO" id="GO:0016740">
    <property type="term" value="F:transferase activity"/>
    <property type="evidence" value="ECO:0007669"/>
    <property type="project" value="UniProtKB-KW"/>
</dbReference>
<dbReference type="GO" id="GO:0008360">
    <property type="term" value="P:regulation of cell shape"/>
    <property type="evidence" value="ECO:0007669"/>
    <property type="project" value="UniProtKB-UniRule"/>
</dbReference>
<keyword evidence="3" id="KW-0808">Transferase</keyword>
<reference evidence="9 10" key="1">
    <citation type="submission" date="2019-03" db="EMBL/GenBank/DDBJ databases">
        <title>Genomic Encyclopedia of Type Strains, Phase IV (KMG-IV): sequencing the most valuable type-strain genomes for metagenomic binning, comparative biology and taxonomic classification.</title>
        <authorList>
            <person name="Goeker M."/>
        </authorList>
    </citation>
    <scope>NUCLEOTIDE SEQUENCE [LARGE SCALE GENOMIC DNA]</scope>
    <source>
        <strain evidence="9 10">DSM 21667</strain>
    </source>
</reference>
<comment type="pathway">
    <text evidence="1 7">Cell wall biogenesis; peptidoglycan biosynthesis.</text>
</comment>
<evidence type="ECO:0000259" key="8">
    <source>
        <dbReference type="PROSITE" id="PS52029"/>
    </source>
</evidence>
<dbReference type="CDD" id="cd16913">
    <property type="entry name" value="YkuD_like"/>
    <property type="match status" value="1"/>
</dbReference>
<accession>A0A4R6Z9Q8</accession>
<dbReference type="Pfam" id="PF03734">
    <property type="entry name" value="YkuD"/>
    <property type="match status" value="1"/>
</dbReference>
<evidence type="ECO:0000256" key="1">
    <source>
        <dbReference type="ARBA" id="ARBA00004752"/>
    </source>
</evidence>
<sequence>MLRWIVFIVAALAAVAAPWAWSSKGHVVMSAAAISSNRAQQAAERVKPGLQRDLAAQGLHYGAPLFVRIFKREAELELWLRHSDGKFRLFRTYPVCRYSGELGPKRREGDNQAPEGFYRVGLGQLNPASSYHLSFNLGYPNAYERAQGYTGNFLMVHGNCVSIGCYAMGDAAIEQIYTLAEAALRGGQAAFEVHAFPFRLDEAALAAQKASPWFGFWSQLKPGYDAFERTHQPPRIGVQDKRYRIGEEG</sequence>
<keyword evidence="10" id="KW-1185">Reference proteome</keyword>
<dbReference type="Proteomes" id="UP000295293">
    <property type="component" value="Unassembled WGS sequence"/>
</dbReference>
<keyword evidence="5 7" id="KW-0573">Peptidoglycan synthesis</keyword>
<evidence type="ECO:0000256" key="7">
    <source>
        <dbReference type="PROSITE-ProRule" id="PRU01373"/>
    </source>
</evidence>
<evidence type="ECO:0000256" key="4">
    <source>
        <dbReference type="ARBA" id="ARBA00022960"/>
    </source>
</evidence>
<dbReference type="SUPFAM" id="SSF141523">
    <property type="entry name" value="L,D-transpeptidase catalytic domain-like"/>
    <property type="match status" value="1"/>
</dbReference>
<dbReference type="PANTHER" id="PTHR36699">
    <property type="entry name" value="LD-TRANSPEPTIDASE"/>
    <property type="match status" value="1"/>
</dbReference>
<dbReference type="EMBL" id="SNZH01000001">
    <property type="protein sequence ID" value="TDR48389.1"/>
    <property type="molecule type" value="Genomic_DNA"/>
</dbReference>
<dbReference type="UniPathway" id="UPA00219"/>
<name>A0A4R6Z9Q8_9GAMM</name>
<dbReference type="InterPro" id="IPR038063">
    <property type="entry name" value="Transpep_catalytic_dom"/>
</dbReference>
<evidence type="ECO:0000256" key="5">
    <source>
        <dbReference type="ARBA" id="ARBA00022984"/>
    </source>
</evidence>